<comment type="catalytic activity">
    <reaction evidence="9">
        <text>a 2,3-saturated acyl-[ACP] + NAD(+) = a (2E)-enoyl-[ACP] + NADH + H(+)</text>
        <dbReference type="Rhea" id="RHEA:10240"/>
        <dbReference type="Rhea" id="RHEA-COMP:9925"/>
        <dbReference type="Rhea" id="RHEA-COMP:9926"/>
        <dbReference type="ChEBI" id="CHEBI:15378"/>
        <dbReference type="ChEBI" id="CHEBI:57540"/>
        <dbReference type="ChEBI" id="CHEBI:57945"/>
        <dbReference type="ChEBI" id="CHEBI:78784"/>
        <dbReference type="ChEBI" id="CHEBI:78785"/>
        <dbReference type="EC" id="1.3.1.9"/>
    </reaction>
</comment>
<organism evidence="13 14">
    <name type="scientific">Mariprofundus erugo</name>
    <dbReference type="NCBI Taxonomy" id="2528639"/>
    <lineage>
        <taxon>Bacteria</taxon>
        <taxon>Pseudomonadati</taxon>
        <taxon>Pseudomonadota</taxon>
        <taxon>Candidatius Mariprofundia</taxon>
        <taxon>Mariprofundales</taxon>
        <taxon>Mariprofundaceae</taxon>
        <taxon>Mariprofundus</taxon>
    </lineage>
</organism>
<evidence type="ECO:0000256" key="2">
    <source>
        <dbReference type="ARBA" id="ARBA00009233"/>
    </source>
</evidence>
<keyword evidence="7" id="KW-0443">Lipid metabolism</keyword>
<evidence type="ECO:0000256" key="3">
    <source>
        <dbReference type="ARBA" id="ARBA00022516"/>
    </source>
</evidence>
<dbReference type="Gene3D" id="1.10.8.400">
    <property type="entry name" value="Enoyl acyl carrier protein reductase"/>
    <property type="match status" value="1"/>
</dbReference>
<dbReference type="FunFam" id="1.10.8.400:FF:000001">
    <property type="entry name" value="Enoyl-[acyl-carrier-protein] reductase [NADH]"/>
    <property type="match status" value="1"/>
</dbReference>
<dbReference type="EC" id="1.3.1.9" evidence="9"/>
<keyword evidence="6 9" id="KW-0520">NAD</keyword>
<proteinExistence type="inferred from homology"/>
<dbReference type="InterPro" id="IPR014358">
    <property type="entry name" value="Enoyl-ACP_Rdtase_NADH"/>
</dbReference>
<evidence type="ECO:0000256" key="11">
    <source>
        <dbReference type="PIRSR" id="PIRSR000094-2"/>
    </source>
</evidence>
<comment type="caution">
    <text evidence="13">The sequence shown here is derived from an EMBL/GenBank/DDBJ whole genome shotgun (WGS) entry which is preliminary data.</text>
</comment>
<dbReference type="InterPro" id="IPR036291">
    <property type="entry name" value="NAD(P)-bd_dom_sf"/>
</dbReference>
<accession>A0A5R9GQT5</accession>
<dbReference type="PANTHER" id="PTHR43159:SF2">
    <property type="entry name" value="ENOYL-[ACYL-CARRIER-PROTEIN] REDUCTASE [NADH], CHLOROPLASTIC"/>
    <property type="match status" value="1"/>
</dbReference>
<feature type="binding site" evidence="12">
    <location>
        <position position="162"/>
    </location>
    <ligand>
        <name>NAD(+)</name>
        <dbReference type="ChEBI" id="CHEBI:57540"/>
    </ligand>
</feature>
<dbReference type="CDD" id="cd05372">
    <property type="entry name" value="ENR_SDR"/>
    <property type="match status" value="1"/>
</dbReference>
<sequence>MGMLEGKKGLILGVANNKSIAWGVAQAARREGARLAFNYLGEQMEKRVRPLAESLDAEIIAPMNVSDEASIDAFFEQVKEQWGEFDFLVHSIAYANKDALQNRFSTTTREDFHLALDVSAYSFIACARRAAPLMKAGGSMVTMSYLGAERAVPGYNVMGVAKAALEASTRYLAQDLGPDGIRVNSLSAGPIRTLAASAVGDFRKLMEKSARGAMLKRNVTQDEVGNTCVYLLSDLSSGVTGELHYVDAGFHIGAGDTGLPE</sequence>
<dbReference type="SUPFAM" id="SSF51735">
    <property type="entry name" value="NAD(P)-binding Rossmann-fold domains"/>
    <property type="match status" value="1"/>
</dbReference>
<dbReference type="InterPro" id="IPR002347">
    <property type="entry name" value="SDR_fam"/>
</dbReference>
<name>A0A5R9GQT5_9PROT</name>
<evidence type="ECO:0000256" key="6">
    <source>
        <dbReference type="ARBA" id="ARBA00023027"/>
    </source>
</evidence>
<feature type="active site" description="Proton acceptor" evidence="10">
    <location>
        <position position="155"/>
    </location>
</feature>
<dbReference type="OrthoDB" id="9803628at2"/>
<gene>
    <name evidence="13" type="ORF">FEF65_04620</name>
</gene>
<dbReference type="FunFam" id="3.40.50.720:FF:000054">
    <property type="entry name" value="Enoyl-[acyl-carrier-protein] reductase [NADH]"/>
    <property type="match status" value="1"/>
</dbReference>
<evidence type="ECO:0000256" key="1">
    <source>
        <dbReference type="ARBA" id="ARBA00005194"/>
    </source>
</evidence>
<evidence type="ECO:0000313" key="14">
    <source>
        <dbReference type="Proteomes" id="UP000306585"/>
    </source>
</evidence>
<dbReference type="PIRSF" id="PIRSF000094">
    <property type="entry name" value="Enoyl-ACP_rdct"/>
    <property type="match status" value="1"/>
</dbReference>
<dbReference type="PRINTS" id="PR00081">
    <property type="entry name" value="GDHRDH"/>
</dbReference>
<feature type="binding site" evidence="11">
    <location>
        <position position="95"/>
    </location>
    <ligand>
        <name>substrate</name>
    </ligand>
</feature>
<dbReference type="GO" id="GO:0006633">
    <property type="term" value="P:fatty acid biosynthetic process"/>
    <property type="evidence" value="ECO:0007669"/>
    <property type="project" value="UniProtKB-UniPathway"/>
</dbReference>
<dbReference type="Proteomes" id="UP000306585">
    <property type="component" value="Unassembled WGS sequence"/>
</dbReference>
<keyword evidence="14" id="KW-1185">Reference proteome</keyword>
<dbReference type="UniPathway" id="UPA00094"/>
<reference evidence="13 14" key="1">
    <citation type="journal article" date="2019" name="Appl. Environ. Microbiol.">
        <title>Environmental Evidence and Genomic Insight of Iron-oxidizing Bacteria Preference Towards More Corrosion Resistant Stainless Steel at Higher Salinities.</title>
        <authorList>
            <person name="Garrison C.E."/>
            <person name="Price K.A."/>
            <person name="Field E.K."/>
        </authorList>
    </citation>
    <scope>NUCLEOTIDE SEQUENCE [LARGE SCALE GENOMIC DNA]</scope>
    <source>
        <strain evidence="13 14">P3</strain>
    </source>
</reference>
<feature type="binding site" evidence="12">
    <location>
        <position position="92"/>
    </location>
    <ligand>
        <name>NAD(+)</name>
        <dbReference type="ChEBI" id="CHEBI:57540"/>
    </ligand>
</feature>
<evidence type="ECO:0000256" key="7">
    <source>
        <dbReference type="ARBA" id="ARBA00023098"/>
    </source>
</evidence>
<evidence type="ECO:0000256" key="4">
    <source>
        <dbReference type="ARBA" id="ARBA00022832"/>
    </source>
</evidence>
<dbReference type="PANTHER" id="PTHR43159">
    <property type="entry name" value="ENOYL-[ACYL-CARRIER-PROTEIN] REDUCTASE"/>
    <property type="match status" value="1"/>
</dbReference>
<keyword evidence="4" id="KW-0276">Fatty acid metabolism</keyword>
<evidence type="ECO:0000256" key="10">
    <source>
        <dbReference type="PIRSR" id="PIRSR000094-1"/>
    </source>
</evidence>
<evidence type="ECO:0000256" key="5">
    <source>
        <dbReference type="ARBA" id="ARBA00023002"/>
    </source>
</evidence>
<dbReference type="Gene3D" id="3.40.50.720">
    <property type="entry name" value="NAD(P)-binding Rossmann-like Domain"/>
    <property type="match status" value="1"/>
</dbReference>
<feature type="binding site" evidence="12">
    <location>
        <begin position="191"/>
        <end position="195"/>
    </location>
    <ligand>
        <name>NAD(+)</name>
        <dbReference type="ChEBI" id="CHEBI:57540"/>
    </ligand>
</feature>
<feature type="binding site" evidence="12">
    <location>
        <position position="13"/>
    </location>
    <ligand>
        <name>NAD(+)</name>
        <dbReference type="ChEBI" id="CHEBI:57540"/>
    </ligand>
</feature>
<keyword evidence="8 9" id="KW-0275">Fatty acid biosynthesis</keyword>
<dbReference type="Pfam" id="PF13561">
    <property type="entry name" value="adh_short_C2"/>
    <property type="match status" value="1"/>
</dbReference>
<evidence type="ECO:0000313" key="13">
    <source>
        <dbReference type="EMBL" id="TLS68280.1"/>
    </source>
</evidence>
<feature type="binding site" evidence="12">
    <location>
        <begin position="19"/>
        <end position="20"/>
    </location>
    <ligand>
        <name>NAD(+)</name>
        <dbReference type="ChEBI" id="CHEBI:57540"/>
    </ligand>
</feature>
<evidence type="ECO:0000256" key="9">
    <source>
        <dbReference type="PIRNR" id="PIRNR000094"/>
    </source>
</evidence>
<dbReference type="EMBL" id="VBRY01000003">
    <property type="protein sequence ID" value="TLS68280.1"/>
    <property type="molecule type" value="Genomic_DNA"/>
</dbReference>
<dbReference type="GO" id="GO:0004318">
    <property type="term" value="F:enoyl-[acyl-carrier-protein] reductase (NADH) activity"/>
    <property type="evidence" value="ECO:0007669"/>
    <property type="project" value="UniProtKB-EC"/>
</dbReference>
<protein>
    <recommendedName>
        <fullName evidence="9">Enoyl-[acyl-carrier-protein] reductase [NADH]</fullName>
        <ecNumber evidence="9">1.3.1.9</ecNumber>
    </recommendedName>
</protein>
<dbReference type="AlphaFoldDB" id="A0A5R9GQT5"/>
<evidence type="ECO:0000256" key="12">
    <source>
        <dbReference type="PIRSR" id="PIRSR000094-3"/>
    </source>
</evidence>
<keyword evidence="5 9" id="KW-0560">Oxidoreductase</keyword>
<keyword evidence="3 9" id="KW-0444">Lipid biosynthesis</keyword>
<evidence type="ECO:0000256" key="8">
    <source>
        <dbReference type="ARBA" id="ARBA00023160"/>
    </source>
</evidence>
<comment type="similarity">
    <text evidence="2 9">Belongs to the short-chain dehydrogenases/reductases (SDR) family. FabI subfamily.</text>
</comment>
<dbReference type="RefSeq" id="WP_138238616.1">
    <property type="nucleotide sequence ID" value="NZ_VBRY01000003.1"/>
</dbReference>
<feature type="active site" description="Proton acceptor" evidence="10">
    <location>
        <position position="145"/>
    </location>
</feature>
<comment type="pathway">
    <text evidence="1">Lipid metabolism; fatty acid biosynthesis.</text>
</comment>